<dbReference type="AlphaFoldDB" id="A0ABD0M8Y1"/>
<gene>
    <name evidence="1" type="ORF">BaRGS_00000802</name>
</gene>
<dbReference type="Proteomes" id="UP001519460">
    <property type="component" value="Unassembled WGS sequence"/>
</dbReference>
<comment type="caution">
    <text evidence="1">The sequence shown here is derived from an EMBL/GenBank/DDBJ whole genome shotgun (WGS) entry which is preliminary data.</text>
</comment>
<name>A0ABD0M8Y1_9CAEN</name>
<reference evidence="1 2" key="1">
    <citation type="journal article" date="2023" name="Sci. Data">
        <title>Genome assembly of the Korean intertidal mud-creeper Batillaria attramentaria.</title>
        <authorList>
            <person name="Patra A.K."/>
            <person name="Ho P.T."/>
            <person name="Jun S."/>
            <person name="Lee S.J."/>
            <person name="Kim Y."/>
            <person name="Won Y.J."/>
        </authorList>
    </citation>
    <scope>NUCLEOTIDE SEQUENCE [LARGE SCALE GENOMIC DNA]</scope>
    <source>
        <strain evidence="1">Wonlab-2016</strain>
    </source>
</reference>
<sequence>MSRLFTIPILIIRSDEYVLCIQWAGSHLFTPRFLQTGHSEQLTMAWAVTQHGTATLHEIEGSLPVRPRAHGLPQPISMSTIVITLHAVEGTLLVMSRTRSVHRQPTSAAAIALCRAEG</sequence>
<keyword evidence="2" id="KW-1185">Reference proteome</keyword>
<protein>
    <submittedName>
        <fullName evidence="1">Uncharacterized protein</fullName>
    </submittedName>
</protein>
<evidence type="ECO:0000313" key="2">
    <source>
        <dbReference type="Proteomes" id="UP001519460"/>
    </source>
</evidence>
<accession>A0ABD0M8Y1</accession>
<dbReference type="EMBL" id="JACVVK020000003">
    <property type="protein sequence ID" value="KAK7507837.1"/>
    <property type="molecule type" value="Genomic_DNA"/>
</dbReference>
<evidence type="ECO:0000313" key="1">
    <source>
        <dbReference type="EMBL" id="KAK7507837.1"/>
    </source>
</evidence>
<organism evidence="1 2">
    <name type="scientific">Batillaria attramentaria</name>
    <dbReference type="NCBI Taxonomy" id="370345"/>
    <lineage>
        <taxon>Eukaryota</taxon>
        <taxon>Metazoa</taxon>
        <taxon>Spiralia</taxon>
        <taxon>Lophotrochozoa</taxon>
        <taxon>Mollusca</taxon>
        <taxon>Gastropoda</taxon>
        <taxon>Caenogastropoda</taxon>
        <taxon>Sorbeoconcha</taxon>
        <taxon>Cerithioidea</taxon>
        <taxon>Batillariidae</taxon>
        <taxon>Batillaria</taxon>
    </lineage>
</organism>
<proteinExistence type="predicted"/>